<dbReference type="HOGENOM" id="CLU_098620_0_0_14"/>
<proteinExistence type="predicted"/>
<dbReference type="KEGG" id="mhe:MHC_01450"/>
<organism evidence="1 2">
    <name type="scientific">Mycoplasma haemocanis (strain Illinois)</name>
    <dbReference type="NCBI Taxonomy" id="1111676"/>
    <lineage>
        <taxon>Bacteria</taxon>
        <taxon>Bacillati</taxon>
        <taxon>Mycoplasmatota</taxon>
        <taxon>Mollicutes</taxon>
        <taxon>Mycoplasmataceae</taxon>
        <taxon>Mycoplasma</taxon>
    </lineage>
</organism>
<reference evidence="1 2" key="1">
    <citation type="journal article" date="2012" name="J. Bacteriol.">
        <title>Complete genome sequence of Mycoplasma haemocanis strain Illinois.</title>
        <authorList>
            <person name="do Nascimento N.C."/>
            <person name="Guimaraes A.M."/>
            <person name="Santos A.P."/>
            <person name="Sanmiguel P.J."/>
            <person name="Messick J.B."/>
        </authorList>
    </citation>
    <scope>NUCLEOTIDE SEQUENCE [LARGE SCALE GENOMIC DNA]</scope>
    <source>
        <strain evidence="1 2">Illinois</strain>
    </source>
</reference>
<dbReference type="EMBL" id="CP003199">
    <property type="protein sequence ID" value="AEW45156.1"/>
    <property type="molecule type" value="Genomic_DNA"/>
</dbReference>
<evidence type="ECO:0000313" key="2">
    <source>
        <dbReference type="Proteomes" id="UP000009135"/>
    </source>
</evidence>
<dbReference type="Proteomes" id="UP000009135">
    <property type="component" value="Chromosome"/>
</dbReference>
<protein>
    <submittedName>
        <fullName evidence="1">Uncharacterized protein</fullName>
    </submittedName>
</protein>
<dbReference type="OrthoDB" id="9823256at2"/>
<evidence type="ECO:0000313" key="1">
    <source>
        <dbReference type="EMBL" id="AEW45156.1"/>
    </source>
</evidence>
<sequence>MTSLTKVALGFSAAGTTTAGALYMGGIFKGKGEKPVKTSISKLLKEFNPKKRLIEPSAKTNDTVWKSAWKSYRAKNKDSKVGEDTWNLREWTDRAKGTEINEEEAPTYFVQACSSHGEQQVEGVNDDLYKEVLEFCTRDASVKDWILDSGKKILGDGDNEGWKATWKLYREENKEVVKGNDAWHLKDWDPKTSTDENVPEEFKKKCTEKLDLKSSDNNFESEYSRALDWCTKQNS</sequence>
<dbReference type="STRING" id="1111676.MHC_01450"/>
<dbReference type="AlphaFoldDB" id="H6N684"/>
<name>H6N684_MYCHN</name>
<keyword evidence="2" id="KW-1185">Reference proteome</keyword>
<accession>H6N684</accession>
<gene>
    <name evidence="1" type="ordered locus">MHC_01450</name>
</gene>